<evidence type="ECO:0000256" key="3">
    <source>
        <dbReference type="ARBA" id="ARBA00006958"/>
    </source>
</evidence>
<dbReference type="InterPro" id="IPR045249">
    <property type="entry name" value="HARBI1-like"/>
</dbReference>
<comment type="similarity">
    <text evidence="3">Belongs to the HARBI1 family.</text>
</comment>
<dbReference type="GO" id="GO:0005634">
    <property type="term" value="C:nucleus"/>
    <property type="evidence" value="ECO:0007669"/>
    <property type="project" value="UniProtKB-SubCell"/>
</dbReference>
<keyword evidence="5" id="KW-0479">Metal-binding</keyword>
<comment type="caution">
    <text evidence="9">The sequence shown here is derived from an EMBL/GenBank/DDBJ whole genome shotgun (WGS) entry which is preliminary data.</text>
</comment>
<name>S8BZZ9_9LAMI</name>
<dbReference type="PANTHER" id="PTHR22930">
    <property type="match status" value="1"/>
</dbReference>
<sequence length="312" mass="34997">LTRLLASLCWPPNPPLPSPQPNWFERFRSSSPDHDPKWTDFFNLSKSNFTHLLRFLAPFLHSALHPLPPDVALASTLFRLSHAASFASISRRFSLDAPTACRAFYSVCRAVIENLGHLFELGSDMNRVIAGFGWISLPNCCGVLGVENFDIESSNSGSSSLSVQALVDSEGRFLDISAGWPGNCRPHQILKRSKLFYGIVDSKQHLNGPGFELNKSETIPQYILGDCCYPLLDFLLTPFCKNKGLVGGSSEMGFNRVHKKGMNLLSRAFRNLKKRWKLVGKKWREEEECMEAFPFVIVASCLLHNFVIKCSE</sequence>
<evidence type="ECO:0000313" key="9">
    <source>
        <dbReference type="EMBL" id="EPS60180.1"/>
    </source>
</evidence>
<dbReference type="AlphaFoldDB" id="S8BZZ9"/>
<keyword evidence="7" id="KW-0539">Nucleus</keyword>
<feature type="non-terminal residue" evidence="9">
    <location>
        <position position="1"/>
    </location>
</feature>
<dbReference type="GO" id="GO:0004518">
    <property type="term" value="F:nuclease activity"/>
    <property type="evidence" value="ECO:0007669"/>
    <property type="project" value="UniProtKB-KW"/>
</dbReference>
<dbReference type="GO" id="GO:0016787">
    <property type="term" value="F:hydrolase activity"/>
    <property type="evidence" value="ECO:0007669"/>
    <property type="project" value="UniProtKB-KW"/>
</dbReference>
<evidence type="ECO:0000256" key="5">
    <source>
        <dbReference type="ARBA" id="ARBA00022723"/>
    </source>
</evidence>
<protein>
    <recommendedName>
        <fullName evidence="8">DDE Tnp4 domain-containing protein</fullName>
    </recommendedName>
</protein>
<dbReference type="InterPro" id="IPR027806">
    <property type="entry name" value="HARBI1_dom"/>
</dbReference>
<evidence type="ECO:0000259" key="8">
    <source>
        <dbReference type="Pfam" id="PF13359"/>
    </source>
</evidence>
<comment type="cofactor">
    <cofactor evidence="1">
        <name>a divalent metal cation</name>
        <dbReference type="ChEBI" id="CHEBI:60240"/>
    </cofactor>
</comment>
<feature type="domain" description="DDE Tnp4" evidence="8">
    <location>
        <begin position="156"/>
        <end position="305"/>
    </location>
</feature>
<evidence type="ECO:0000256" key="7">
    <source>
        <dbReference type="ARBA" id="ARBA00023242"/>
    </source>
</evidence>
<feature type="non-terminal residue" evidence="9">
    <location>
        <position position="312"/>
    </location>
</feature>
<accession>S8BZZ9</accession>
<evidence type="ECO:0000256" key="2">
    <source>
        <dbReference type="ARBA" id="ARBA00004123"/>
    </source>
</evidence>
<comment type="subcellular location">
    <subcellularLocation>
        <location evidence="2">Nucleus</location>
    </subcellularLocation>
</comment>
<dbReference type="PANTHER" id="PTHR22930:SF242">
    <property type="entry name" value="LOW PROTEIN: NUCLEASE-LIKE PROTEIN"/>
    <property type="match status" value="1"/>
</dbReference>
<reference evidence="9 10" key="1">
    <citation type="journal article" date="2013" name="BMC Genomics">
        <title>The miniature genome of a carnivorous plant Genlisea aurea contains a low number of genes and short non-coding sequences.</title>
        <authorList>
            <person name="Leushkin E.V."/>
            <person name="Sutormin R.A."/>
            <person name="Nabieva E.R."/>
            <person name="Penin A.A."/>
            <person name="Kondrashov A.S."/>
            <person name="Logacheva M.D."/>
        </authorList>
    </citation>
    <scope>NUCLEOTIDE SEQUENCE [LARGE SCALE GENOMIC DNA]</scope>
</reference>
<dbReference type="EMBL" id="AUSU01007762">
    <property type="protein sequence ID" value="EPS60180.1"/>
    <property type="molecule type" value="Genomic_DNA"/>
</dbReference>
<dbReference type="Pfam" id="PF13359">
    <property type="entry name" value="DDE_Tnp_4"/>
    <property type="match status" value="1"/>
</dbReference>
<keyword evidence="6" id="KW-0378">Hydrolase</keyword>
<gene>
    <name evidence="9" type="ORF">M569_14624</name>
</gene>
<dbReference type="Proteomes" id="UP000015453">
    <property type="component" value="Unassembled WGS sequence"/>
</dbReference>
<evidence type="ECO:0000256" key="4">
    <source>
        <dbReference type="ARBA" id="ARBA00022722"/>
    </source>
</evidence>
<keyword evidence="4" id="KW-0540">Nuclease</keyword>
<keyword evidence="10" id="KW-1185">Reference proteome</keyword>
<proteinExistence type="inferred from homology"/>
<organism evidence="9 10">
    <name type="scientific">Genlisea aurea</name>
    <dbReference type="NCBI Taxonomy" id="192259"/>
    <lineage>
        <taxon>Eukaryota</taxon>
        <taxon>Viridiplantae</taxon>
        <taxon>Streptophyta</taxon>
        <taxon>Embryophyta</taxon>
        <taxon>Tracheophyta</taxon>
        <taxon>Spermatophyta</taxon>
        <taxon>Magnoliopsida</taxon>
        <taxon>eudicotyledons</taxon>
        <taxon>Gunneridae</taxon>
        <taxon>Pentapetalae</taxon>
        <taxon>asterids</taxon>
        <taxon>lamiids</taxon>
        <taxon>Lamiales</taxon>
        <taxon>Lentibulariaceae</taxon>
        <taxon>Genlisea</taxon>
    </lineage>
</organism>
<evidence type="ECO:0000313" key="10">
    <source>
        <dbReference type="Proteomes" id="UP000015453"/>
    </source>
</evidence>
<dbReference type="OrthoDB" id="1912480at2759"/>
<evidence type="ECO:0000256" key="1">
    <source>
        <dbReference type="ARBA" id="ARBA00001968"/>
    </source>
</evidence>
<evidence type="ECO:0000256" key="6">
    <source>
        <dbReference type="ARBA" id="ARBA00022801"/>
    </source>
</evidence>
<dbReference type="GO" id="GO:0046872">
    <property type="term" value="F:metal ion binding"/>
    <property type="evidence" value="ECO:0007669"/>
    <property type="project" value="UniProtKB-KW"/>
</dbReference>